<name>A0A2G3PFQ1_WILMA</name>
<sequence length="260" mass="28759">MTYISNDAVVEALHATRLAPVLHRLGDDLLTADELAEVERYTVLAESAEQTARAYELRRIANAQELAADLVDSGTAVDEAMLTGAAKRMAAIDDVHLIAKSVYAEATRKARAVAFANVKDVPRIVTSRYNTIAAELDQIGPKLANVKTAQQAIESGKTEEWQRVSELQETYKALSRFITELRSRGLIPKARLQGQEGAHWNFVLPVNTFEFQNAARANDDGRASFLLNMKRKPWVPDSEHEAESVRVSWDKGNVEEVTAA</sequence>
<organism evidence="1 2">
    <name type="scientific">Williamsia marianensis</name>
    <dbReference type="NCBI Taxonomy" id="85044"/>
    <lineage>
        <taxon>Bacteria</taxon>
        <taxon>Bacillati</taxon>
        <taxon>Actinomycetota</taxon>
        <taxon>Actinomycetes</taxon>
        <taxon>Mycobacteriales</taxon>
        <taxon>Nocardiaceae</taxon>
        <taxon>Williamsia</taxon>
    </lineage>
</organism>
<comment type="caution">
    <text evidence="1">The sequence shown here is derived from an EMBL/GenBank/DDBJ whole genome shotgun (WGS) entry which is preliminary data.</text>
</comment>
<dbReference type="RefSeq" id="WP_099384910.1">
    <property type="nucleotide sequence ID" value="NZ_PEBD01000012.1"/>
</dbReference>
<evidence type="ECO:0000313" key="2">
    <source>
        <dbReference type="Proteomes" id="UP000225108"/>
    </source>
</evidence>
<proteinExistence type="predicted"/>
<evidence type="ECO:0000313" key="1">
    <source>
        <dbReference type="EMBL" id="PHV64637.1"/>
    </source>
</evidence>
<dbReference type="EMBL" id="PEBD01000012">
    <property type="protein sequence ID" value="PHV64637.1"/>
    <property type="molecule type" value="Genomic_DNA"/>
</dbReference>
<gene>
    <name evidence="1" type="ORF">CSW57_22830</name>
</gene>
<dbReference type="AlphaFoldDB" id="A0A2G3PFQ1"/>
<accession>A0A2G3PFQ1</accession>
<protein>
    <submittedName>
        <fullName evidence="1">Uncharacterized protein</fullName>
    </submittedName>
</protein>
<dbReference type="Proteomes" id="UP000225108">
    <property type="component" value="Unassembled WGS sequence"/>
</dbReference>
<reference evidence="1 2" key="1">
    <citation type="submission" date="2017-10" db="EMBL/GenBank/DDBJ databases">
        <title>The draft genome sequence of Williamsia sp. BULT 1.1 isolated from the semi-arid grassland soils from South Africa.</title>
        <authorList>
            <person name="Kabwe M.H."/>
            <person name="Govender N."/>
            <person name="Mutseka Lunga P."/>
            <person name="Vikram S."/>
            <person name="Makhalanyane T.P."/>
        </authorList>
    </citation>
    <scope>NUCLEOTIDE SEQUENCE [LARGE SCALE GENOMIC DNA]</scope>
    <source>
        <strain evidence="1 2">BULT 1.1</strain>
    </source>
</reference>